<sequence>MDRINKVKKRFQSAQLLLIGVAIIWGLNPTIVKIGLEGITSYTFNLARHIVAVITCWIFFLIIEKSWKIERKDIKIVLLLGFLGYFVYQYFYIVGVSHTTAGNTSLIFATLPSIVALINGVFKIEKLNKGIVLGIIISFIGIIQIVVGTGKQISIFDNYFVGNIMIFLGTTTWAIYTIMNKKLLEKYSPIKLSTYGVTVGTIFMILTWPKALFVQNWSIVSIKSILAIIYSGAFSVTIAAILWNLGVKKIGSTRTSLYNNITPIISVLCGILLLNEKFRFLQGVGAILIFGGLYITKEGKIKKTDNNFIDTKKYIVKK</sequence>
<evidence type="ECO:0000313" key="9">
    <source>
        <dbReference type="EMBL" id="SKC39458.1"/>
    </source>
</evidence>
<proteinExistence type="inferred from homology"/>
<evidence type="ECO:0000259" key="8">
    <source>
        <dbReference type="Pfam" id="PF00892"/>
    </source>
</evidence>
<evidence type="ECO:0000256" key="5">
    <source>
        <dbReference type="ARBA" id="ARBA00022989"/>
    </source>
</evidence>
<comment type="subcellular location">
    <subcellularLocation>
        <location evidence="1">Cell membrane</location>
        <topology evidence="1">Multi-pass membrane protein</topology>
    </subcellularLocation>
</comment>
<evidence type="ECO:0000256" key="6">
    <source>
        <dbReference type="ARBA" id="ARBA00023136"/>
    </source>
</evidence>
<dbReference type="InterPro" id="IPR037185">
    <property type="entry name" value="EmrE-like"/>
</dbReference>
<organism evidence="9 10">
    <name type="scientific">Maledivibacter halophilus</name>
    <dbReference type="NCBI Taxonomy" id="36842"/>
    <lineage>
        <taxon>Bacteria</taxon>
        <taxon>Bacillati</taxon>
        <taxon>Bacillota</taxon>
        <taxon>Clostridia</taxon>
        <taxon>Peptostreptococcales</taxon>
        <taxon>Caminicellaceae</taxon>
        <taxon>Maledivibacter</taxon>
    </lineage>
</organism>
<dbReference type="InterPro" id="IPR000620">
    <property type="entry name" value="EamA_dom"/>
</dbReference>
<evidence type="ECO:0000256" key="3">
    <source>
        <dbReference type="ARBA" id="ARBA00022475"/>
    </source>
</evidence>
<dbReference type="GO" id="GO:0005886">
    <property type="term" value="C:plasma membrane"/>
    <property type="evidence" value="ECO:0007669"/>
    <property type="project" value="UniProtKB-SubCell"/>
</dbReference>
<evidence type="ECO:0000313" key="10">
    <source>
        <dbReference type="Proteomes" id="UP000190285"/>
    </source>
</evidence>
<dbReference type="SUPFAM" id="SSF103481">
    <property type="entry name" value="Multidrug resistance efflux transporter EmrE"/>
    <property type="match status" value="2"/>
</dbReference>
<feature type="transmembrane region" description="Helical" evidence="7">
    <location>
        <begin position="159"/>
        <end position="178"/>
    </location>
</feature>
<feature type="transmembrane region" description="Helical" evidence="7">
    <location>
        <begin position="105"/>
        <end position="122"/>
    </location>
</feature>
<evidence type="ECO:0000256" key="7">
    <source>
        <dbReference type="SAM" id="Phobius"/>
    </source>
</evidence>
<feature type="transmembrane region" description="Helical" evidence="7">
    <location>
        <begin position="16"/>
        <end position="36"/>
    </location>
</feature>
<feature type="transmembrane region" description="Helical" evidence="7">
    <location>
        <begin position="220"/>
        <end position="245"/>
    </location>
</feature>
<keyword evidence="4 7" id="KW-0812">Transmembrane</keyword>
<feature type="transmembrane region" description="Helical" evidence="7">
    <location>
        <begin position="190"/>
        <end position="208"/>
    </location>
</feature>
<evidence type="ECO:0000256" key="4">
    <source>
        <dbReference type="ARBA" id="ARBA00022692"/>
    </source>
</evidence>
<feature type="transmembrane region" description="Helical" evidence="7">
    <location>
        <begin position="42"/>
        <end position="62"/>
    </location>
</feature>
<feature type="transmembrane region" description="Helical" evidence="7">
    <location>
        <begin position="129"/>
        <end position="147"/>
    </location>
</feature>
<feature type="domain" description="EamA" evidence="8">
    <location>
        <begin position="162"/>
        <end position="296"/>
    </location>
</feature>
<dbReference type="STRING" id="36842.SAMN02194393_00472"/>
<feature type="transmembrane region" description="Helical" evidence="7">
    <location>
        <begin position="280"/>
        <end position="296"/>
    </location>
</feature>
<comment type="similarity">
    <text evidence="2">Belongs to the EamA transporter family.</text>
</comment>
<dbReference type="AlphaFoldDB" id="A0A1T5IKC5"/>
<dbReference type="Proteomes" id="UP000190285">
    <property type="component" value="Unassembled WGS sequence"/>
</dbReference>
<dbReference type="RefSeq" id="WP_079489048.1">
    <property type="nucleotide sequence ID" value="NZ_FUZT01000001.1"/>
</dbReference>
<name>A0A1T5IKC5_9FIRM</name>
<dbReference type="InterPro" id="IPR050638">
    <property type="entry name" value="AA-Vitamin_Transporters"/>
</dbReference>
<feature type="transmembrane region" description="Helical" evidence="7">
    <location>
        <begin position="74"/>
        <end position="93"/>
    </location>
</feature>
<dbReference type="EMBL" id="FUZT01000001">
    <property type="protein sequence ID" value="SKC39458.1"/>
    <property type="molecule type" value="Genomic_DNA"/>
</dbReference>
<feature type="domain" description="EamA" evidence="8">
    <location>
        <begin position="14"/>
        <end position="146"/>
    </location>
</feature>
<accession>A0A1T5IKC5</accession>
<dbReference type="PANTHER" id="PTHR32322">
    <property type="entry name" value="INNER MEMBRANE TRANSPORTER"/>
    <property type="match status" value="1"/>
</dbReference>
<protein>
    <submittedName>
        <fullName evidence="9">Permease of the drug/metabolite transporter (DMT) superfamily</fullName>
    </submittedName>
</protein>
<keyword evidence="5 7" id="KW-1133">Transmembrane helix</keyword>
<dbReference type="Pfam" id="PF00892">
    <property type="entry name" value="EamA"/>
    <property type="match status" value="2"/>
</dbReference>
<dbReference type="PANTHER" id="PTHR32322:SF18">
    <property type="entry name" value="S-ADENOSYLMETHIONINE_S-ADENOSYLHOMOCYSTEINE TRANSPORTER"/>
    <property type="match status" value="1"/>
</dbReference>
<keyword evidence="3" id="KW-1003">Cell membrane</keyword>
<gene>
    <name evidence="9" type="ORF">SAMN02194393_00472</name>
</gene>
<reference evidence="9 10" key="1">
    <citation type="submission" date="2017-02" db="EMBL/GenBank/DDBJ databases">
        <authorList>
            <person name="Peterson S.W."/>
        </authorList>
    </citation>
    <scope>NUCLEOTIDE SEQUENCE [LARGE SCALE GENOMIC DNA]</scope>
    <source>
        <strain evidence="9 10">M1</strain>
    </source>
</reference>
<evidence type="ECO:0000256" key="1">
    <source>
        <dbReference type="ARBA" id="ARBA00004651"/>
    </source>
</evidence>
<keyword evidence="6 7" id="KW-0472">Membrane</keyword>
<feature type="transmembrane region" description="Helical" evidence="7">
    <location>
        <begin position="257"/>
        <end position="274"/>
    </location>
</feature>
<keyword evidence="10" id="KW-1185">Reference proteome</keyword>
<evidence type="ECO:0000256" key="2">
    <source>
        <dbReference type="ARBA" id="ARBA00007362"/>
    </source>
</evidence>
<dbReference type="OrthoDB" id="9805239at2"/>